<dbReference type="EC" id="3.2.1.52" evidence="3"/>
<evidence type="ECO:0000313" key="12">
    <source>
        <dbReference type="Proteomes" id="UP000327424"/>
    </source>
</evidence>
<feature type="domain" description="Chitobiase/beta-hexosaminidases N-terminal" evidence="10">
    <location>
        <begin position="35"/>
        <end position="196"/>
    </location>
</feature>
<organism evidence="11 12">
    <name type="scientific">Moritella marina ATCC 15381</name>
    <dbReference type="NCBI Taxonomy" id="1202962"/>
    <lineage>
        <taxon>Bacteria</taxon>
        <taxon>Pseudomonadati</taxon>
        <taxon>Pseudomonadota</taxon>
        <taxon>Gammaproteobacteria</taxon>
        <taxon>Alteromonadales</taxon>
        <taxon>Moritellaceae</taxon>
        <taxon>Moritella</taxon>
    </lineage>
</organism>
<evidence type="ECO:0000256" key="4">
    <source>
        <dbReference type="ARBA" id="ARBA00022801"/>
    </source>
</evidence>
<dbReference type="SUPFAM" id="SSF81296">
    <property type="entry name" value="E set domains"/>
    <property type="match status" value="1"/>
</dbReference>
<feature type="active site" description="Proton donor" evidence="8">
    <location>
        <position position="542"/>
    </location>
</feature>
<dbReference type="InterPro" id="IPR004867">
    <property type="entry name" value="CHB_C_dom"/>
</dbReference>
<dbReference type="Gene3D" id="3.30.379.10">
    <property type="entry name" value="Chitobiase/beta-hexosaminidase domain 2-like"/>
    <property type="match status" value="1"/>
</dbReference>
<dbReference type="GO" id="GO:0004563">
    <property type="term" value="F:beta-N-acetylhexosaminidase activity"/>
    <property type="evidence" value="ECO:0007669"/>
    <property type="project" value="UniProtKB-EC"/>
</dbReference>
<keyword evidence="12" id="KW-1185">Reference proteome</keyword>
<dbReference type="InterPro" id="IPR025705">
    <property type="entry name" value="Beta_hexosaminidase_sua/sub"/>
</dbReference>
<keyword evidence="5" id="KW-0326">Glycosidase</keyword>
<dbReference type="GO" id="GO:0016020">
    <property type="term" value="C:membrane"/>
    <property type="evidence" value="ECO:0007669"/>
    <property type="project" value="TreeGrafter"/>
</dbReference>
<dbReference type="RefSeq" id="WP_019440227.1">
    <property type="nucleotide sequence ID" value="NZ_ALOE01000006.1"/>
</dbReference>
<dbReference type="PANTHER" id="PTHR22600">
    <property type="entry name" value="BETA-HEXOSAMINIDASE"/>
    <property type="match status" value="1"/>
</dbReference>
<keyword evidence="4 11" id="KW-0378">Hydrolase</keyword>
<evidence type="ECO:0000256" key="5">
    <source>
        <dbReference type="ARBA" id="ARBA00023295"/>
    </source>
</evidence>
<evidence type="ECO:0000256" key="3">
    <source>
        <dbReference type="ARBA" id="ARBA00012663"/>
    </source>
</evidence>
<dbReference type="CDD" id="cd02847">
    <property type="entry name" value="E_set_Chitobiase_C"/>
    <property type="match status" value="1"/>
</dbReference>
<dbReference type="PRINTS" id="PR00738">
    <property type="entry name" value="GLHYDRLASE20"/>
</dbReference>
<dbReference type="Gene3D" id="3.20.20.80">
    <property type="entry name" value="Glycosidases"/>
    <property type="match status" value="1"/>
</dbReference>
<dbReference type="EMBL" id="CP044399">
    <property type="protein sequence ID" value="QFI37553.1"/>
    <property type="molecule type" value="Genomic_DNA"/>
</dbReference>
<dbReference type="InterPro" id="IPR017853">
    <property type="entry name" value="GH"/>
</dbReference>
<dbReference type="SUPFAM" id="SSF49384">
    <property type="entry name" value="Carbohydrate-binding domain"/>
    <property type="match status" value="1"/>
</dbReference>
<dbReference type="PANTHER" id="PTHR22600:SF57">
    <property type="entry name" value="BETA-N-ACETYLHEXOSAMINIDASE"/>
    <property type="match status" value="1"/>
</dbReference>
<feature type="region of interest" description="Disordered" evidence="9">
    <location>
        <begin position="702"/>
        <end position="725"/>
    </location>
</feature>
<dbReference type="InterPro" id="IPR015883">
    <property type="entry name" value="Glyco_hydro_20_cat"/>
</dbReference>
<comment type="catalytic activity">
    <reaction evidence="1">
        <text>Hydrolysis of terminal non-reducing N-acetyl-D-hexosamine residues in N-acetyl-beta-D-hexosaminides.</text>
        <dbReference type="EC" id="3.2.1.52"/>
    </reaction>
</comment>
<sequence length="884" mass="97861">MKKTTIALGLSVALAGCSATQEISSTQQIVDSIASSVAVTYTVNQKLEGDASATCKTLEAEWAACQDVTIQLTNSGAAIESADWEIYFHSIRRILEVKSPEFTIEHINGDLHRLTPTAEFNGFAQNAIVDVNFIAEYWSLFETDVMPRYYVTAENAEPKVISNTDTEDMSEIMTPITGENLKRHAGDNNIIMNANTRFESNEATAQLSAASVANKIIPTPVWQDEKVTGFADLSAGISIHAPAMQQSSLDAVTLRFENFGVNVAGSYPINITIAPQQLTEEYAMSGGYTLDVSADSTAVVAFDNAGALYALQSIASLIPSDFAVNKSIPQVSVKDAPNFEYRGMEVDIARNFHSKESLLRLVDQMSAYKMNKFHLHLTDDEGWRLAIPGLPELTDIGGKRCHDLEENTCLLPQLGSGPGSDNRGTGYLTKADYIELVKYAQARNIEVIPEIDMPAHARAGVVAMEARYNKYKDSDLQKAEEYRLADPDDKSVYTTIQFYNDGILNPCMDSTYNFIGKVIEEVQAMHNEAGQPLKTWHMGGDEAKNIHLGNGFEQTGGTTGWKGDKDLTKESMPWAKSPQCVAQVAADDSLETPHDLGPMFVKKVANIIAAAGIEKTQLWQDGLKDVDAKDLPITAVANVWETLYWGGANTSNHMTEKGFEVVQSHPDYLYFDFPYEVNSKERGYYWATRYTDSKKVFKFSPNNLPQNAQTSKDRDGNNFNVKGDTENRGYNGISGQLWSESVRTDAQFEYMVYPRILPLAERAWHKASWELDYVKDREFKGGETTFVDANKQQAEWTQFANIVGQRELAKIDKAGVEYRLPVPGGKIESGKLLTNVAFPGLEVQYSTDAGSTWTTWTKPVSVTSAELRTVSPDGERFSRITEVK</sequence>
<evidence type="ECO:0000256" key="7">
    <source>
        <dbReference type="ARBA" id="ARBA00033000"/>
    </source>
</evidence>
<dbReference type="InterPro" id="IPR008965">
    <property type="entry name" value="CBM2/CBM3_carb-bd_dom_sf"/>
</dbReference>
<reference evidence="11 12" key="1">
    <citation type="submission" date="2019-09" db="EMBL/GenBank/DDBJ databases">
        <title>Hybrid Assembly of the complete Genome of the Deep-Sea Bacterium Moritella marina from long Nanopore and Illumina reads.</title>
        <authorList>
            <person name="Magin S."/>
            <person name="Georgoulis A."/>
            <person name="Papadimitriou K."/>
            <person name="Iliakis G."/>
            <person name="Vorgias C.E."/>
        </authorList>
    </citation>
    <scope>NUCLEOTIDE SEQUENCE [LARGE SCALE GENOMIC DNA]</scope>
    <source>
        <strain evidence="11 12">MP-1</strain>
    </source>
</reference>
<dbReference type="KEGG" id="mmaa:FR932_06730"/>
<dbReference type="CDD" id="cd06569">
    <property type="entry name" value="GH20_Sm-chitobiase-like"/>
    <property type="match status" value="1"/>
</dbReference>
<dbReference type="SUPFAM" id="SSF51445">
    <property type="entry name" value="(Trans)glycosidases"/>
    <property type="match status" value="1"/>
</dbReference>
<dbReference type="SUPFAM" id="SSF55545">
    <property type="entry name" value="beta-N-acetylhexosaminidase-like domain"/>
    <property type="match status" value="1"/>
</dbReference>
<evidence type="ECO:0000256" key="1">
    <source>
        <dbReference type="ARBA" id="ARBA00001231"/>
    </source>
</evidence>
<dbReference type="InterPro" id="IPR014756">
    <property type="entry name" value="Ig_E-set"/>
</dbReference>
<accession>A0A5J6WHG7</accession>
<gene>
    <name evidence="11" type="ORF">FR932_06730</name>
</gene>
<dbReference type="GO" id="GO:0030203">
    <property type="term" value="P:glycosaminoglycan metabolic process"/>
    <property type="evidence" value="ECO:0007669"/>
    <property type="project" value="TreeGrafter"/>
</dbReference>
<dbReference type="InterPro" id="IPR004866">
    <property type="entry name" value="CHB/HEX_N_dom"/>
</dbReference>
<comment type="similarity">
    <text evidence="2">Belongs to the glycosyl hydrolase 20 family.</text>
</comment>
<dbReference type="GO" id="GO:0030247">
    <property type="term" value="F:polysaccharide binding"/>
    <property type="evidence" value="ECO:0007669"/>
    <property type="project" value="InterPro"/>
</dbReference>
<evidence type="ECO:0000256" key="6">
    <source>
        <dbReference type="ARBA" id="ARBA00030512"/>
    </source>
</evidence>
<evidence type="ECO:0000313" key="11">
    <source>
        <dbReference type="EMBL" id="QFI37553.1"/>
    </source>
</evidence>
<evidence type="ECO:0000256" key="2">
    <source>
        <dbReference type="ARBA" id="ARBA00006285"/>
    </source>
</evidence>
<protein>
    <recommendedName>
        <fullName evidence="3">beta-N-acetylhexosaminidase</fullName>
        <ecNumber evidence="3">3.2.1.52</ecNumber>
    </recommendedName>
    <alternativeName>
        <fullName evidence="6">Beta-N-acetylhexosaminidase</fullName>
    </alternativeName>
    <alternativeName>
        <fullName evidence="7">N-acetyl-beta-glucosaminidase</fullName>
    </alternativeName>
</protein>
<dbReference type="Pfam" id="PF00728">
    <property type="entry name" value="Glyco_hydro_20"/>
    <property type="match status" value="1"/>
</dbReference>
<dbReference type="AlphaFoldDB" id="A0A5J6WHG7"/>
<evidence type="ECO:0000256" key="9">
    <source>
        <dbReference type="SAM" id="MobiDB-lite"/>
    </source>
</evidence>
<proteinExistence type="inferred from homology"/>
<dbReference type="Gene3D" id="2.60.40.290">
    <property type="match status" value="1"/>
</dbReference>
<dbReference type="InterPro" id="IPR029018">
    <property type="entry name" value="Hex-like_dom2"/>
</dbReference>
<dbReference type="OrthoDB" id="9763537at2"/>
<dbReference type="SMART" id="SM01081">
    <property type="entry name" value="CHB_HEX"/>
    <property type="match status" value="1"/>
</dbReference>
<evidence type="ECO:0000256" key="8">
    <source>
        <dbReference type="PIRSR" id="PIRSR625705-1"/>
    </source>
</evidence>
<name>A0A5J6WHG7_MORMI</name>
<dbReference type="InterPro" id="IPR013783">
    <property type="entry name" value="Ig-like_fold"/>
</dbReference>
<dbReference type="PROSITE" id="PS51257">
    <property type="entry name" value="PROKAR_LIPOPROTEIN"/>
    <property type="match status" value="1"/>
</dbReference>
<dbReference type="Pfam" id="PF02838">
    <property type="entry name" value="Glyco_hydro_20b"/>
    <property type="match status" value="1"/>
</dbReference>
<evidence type="ECO:0000259" key="10">
    <source>
        <dbReference type="SMART" id="SM01081"/>
    </source>
</evidence>
<dbReference type="Proteomes" id="UP000327424">
    <property type="component" value="Chromosome"/>
</dbReference>
<dbReference type="Gene3D" id="2.60.40.10">
    <property type="entry name" value="Immunoglobulins"/>
    <property type="match status" value="1"/>
</dbReference>
<dbReference type="Pfam" id="PF03173">
    <property type="entry name" value="CHB_HEX"/>
    <property type="match status" value="1"/>
</dbReference>
<dbReference type="GO" id="GO:0005975">
    <property type="term" value="P:carbohydrate metabolic process"/>
    <property type="evidence" value="ECO:0007669"/>
    <property type="project" value="InterPro"/>
</dbReference>
<dbReference type="InterPro" id="IPR015882">
    <property type="entry name" value="HEX_bac_N"/>
</dbReference>
<dbReference type="InterPro" id="IPR012291">
    <property type="entry name" value="CBM2_carb-bd_dom_sf"/>
</dbReference>
<dbReference type="Pfam" id="PF03174">
    <property type="entry name" value="CHB_HEX_C"/>
    <property type="match status" value="1"/>
</dbReference>